<feature type="region of interest" description="Disordered" evidence="6">
    <location>
        <begin position="66"/>
        <end position="112"/>
    </location>
</feature>
<dbReference type="Proteomes" id="UP000054302">
    <property type="component" value="Unassembled WGS sequence"/>
</dbReference>
<feature type="region of interest" description="Disordered" evidence="6">
    <location>
        <begin position="624"/>
        <end position="664"/>
    </location>
</feature>
<gene>
    <name evidence="8" type="ORF">PV10_04223</name>
</gene>
<feature type="transmembrane region" description="Helical" evidence="7">
    <location>
        <begin position="440"/>
        <end position="460"/>
    </location>
</feature>
<dbReference type="PANTHER" id="PTHR17920:SF22">
    <property type="entry name" value="DUF726 DOMAIN PROTEIN (AFU_ORTHOLOGUE AFUA_2G12860)"/>
    <property type="match status" value="1"/>
</dbReference>
<feature type="compositionally biased region" description="Basic and acidic residues" evidence="6">
    <location>
        <begin position="68"/>
        <end position="78"/>
    </location>
</feature>
<dbReference type="Gene3D" id="3.40.50.1820">
    <property type="entry name" value="alpha/beta hydrolase"/>
    <property type="match status" value="1"/>
</dbReference>
<name>A0A0D2A1S6_EXOME</name>
<reference evidence="8 9" key="1">
    <citation type="submission" date="2015-01" db="EMBL/GenBank/DDBJ databases">
        <title>The Genome Sequence of Exophiala mesophila CBS40295.</title>
        <authorList>
            <consortium name="The Broad Institute Genomics Platform"/>
            <person name="Cuomo C."/>
            <person name="de Hoog S."/>
            <person name="Gorbushina A."/>
            <person name="Stielow B."/>
            <person name="Teixiera M."/>
            <person name="Abouelleil A."/>
            <person name="Chapman S.B."/>
            <person name="Priest M."/>
            <person name="Young S.K."/>
            <person name="Wortman J."/>
            <person name="Nusbaum C."/>
            <person name="Birren B."/>
        </authorList>
    </citation>
    <scope>NUCLEOTIDE SEQUENCE [LARGE SCALE GENOMIC DNA]</scope>
    <source>
        <strain evidence="8 9">CBS 40295</strain>
    </source>
</reference>
<evidence type="ECO:0008006" key="10">
    <source>
        <dbReference type="Google" id="ProtNLM"/>
    </source>
</evidence>
<dbReference type="GeneID" id="27322068"/>
<sequence>MSSLFNKVAKALPTHGEQENQQHEESLTTVLASHEDRSEFLLLLANCMGFMRLEVLNNFDPVAGGETANHRSTDDIHLPNDPGSSVRTEPSVNQEQKSDDQQKKDYERRKAELSDEGLVDLKDAAITHFDSWRDKVIQRVGEIINHTQQDGGARTKGSPPQQETQTKVTIKDMEDDDLDGALRELYPPQPTPLRELPQDQRVLILHSLLLVLLSLESYTAESRVLLLRVTSSLKLPMKLLTEDENQVAKGLLESAKQQMDADPETKRRAEANASSRKWKVGLSAAAGAILIGVTGGLAAPLLAAGVGSVMGGIGLGATATAGYLGAMAGSAPLVGALFGAYGGRMTAKITDKYAKEVEDFAFIPLQDKTGDKQNSRHLRVAIGVSGYLTDEAEVTSPWTPIGDSIEGFALRWELDTLLALGSALTAYIRSYAWGWAKKEVISRTIFATLASALTLPYGIAKMTKMVDNPFSVARSRSEKAGVVLAHALIEKVQGERPVTLVGYSLGSRLIYSCLNELAERRAFGLVESVVLAGSATPSDSLAWRKMRSVVTGRLINVYSTNDYLLGILYRTSSLQYGIAGLQAVRDVPGVQNVDVSSFVDGHTQYRFLMGRILQTAGLEDLNREEVERQLREMQTEQKENDAEREKSEKEDHTAAETGDERAST</sequence>
<evidence type="ECO:0000256" key="7">
    <source>
        <dbReference type="SAM" id="Phobius"/>
    </source>
</evidence>
<keyword evidence="4 7" id="KW-1133">Transmembrane helix</keyword>
<feature type="region of interest" description="Disordered" evidence="6">
    <location>
        <begin position="146"/>
        <end position="167"/>
    </location>
</feature>
<evidence type="ECO:0000256" key="1">
    <source>
        <dbReference type="ARBA" id="ARBA00004141"/>
    </source>
</evidence>
<dbReference type="InterPro" id="IPR007941">
    <property type="entry name" value="DUF726"/>
</dbReference>
<dbReference type="HOGENOM" id="CLU_007407_1_0_1"/>
<dbReference type="EMBL" id="KN847522">
    <property type="protein sequence ID" value="KIV92973.1"/>
    <property type="molecule type" value="Genomic_DNA"/>
</dbReference>
<dbReference type="Pfam" id="PF05277">
    <property type="entry name" value="DUF726"/>
    <property type="match status" value="1"/>
</dbReference>
<feature type="transmembrane region" description="Helical" evidence="7">
    <location>
        <begin position="323"/>
        <end position="343"/>
    </location>
</feature>
<evidence type="ECO:0000313" key="8">
    <source>
        <dbReference type="EMBL" id="KIV92973.1"/>
    </source>
</evidence>
<dbReference type="OMA" id="FAFIPIR"/>
<evidence type="ECO:0000256" key="5">
    <source>
        <dbReference type="ARBA" id="ARBA00023136"/>
    </source>
</evidence>
<proteinExistence type="inferred from homology"/>
<dbReference type="GO" id="GO:0016020">
    <property type="term" value="C:membrane"/>
    <property type="evidence" value="ECO:0007669"/>
    <property type="project" value="UniProtKB-SubCell"/>
</dbReference>
<dbReference type="InterPro" id="IPR029058">
    <property type="entry name" value="AB_hydrolase_fold"/>
</dbReference>
<accession>A0A0D2A1S6</accession>
<evidence type="ECO:0000256" key="3">
    <source>
        <dbReference type="ARBA" id="ARBA00022692"/>
    </source>
</evidence>
<dbReference type="RefSeq" id="XP_016224547.1">
    <property type="nucleotide sequence ID" value="XM_016368759.1"/>
</dbReference>
<feature type="compositionally biased region" description="Polar residues" evidence="6">
    <location>
        <begin position="82"/>
        <end position="95"/>
    </location>
</feature>
<evidence type="ECO:0000256" key="4">
    <source>
        <dbReference type="ARBA" id="ARBA00022989"/>
    </source>
</evidence>
<evidence type="ECO:0000313" key="9">
    <source>
        <dbReference type="Proteomes" id="UP000054302"/>
    </source>
</evidence>
<protein>
    <recommendedName>
        <fullName evidence="10">DUF726 domain-containing protein</fullName>
    </recommendedName>
</protein>
<evidence type="ECO:0000256" key="6">
    <source>
        <dbReference type="SAM" id="MobiDB-lite"/>
    </source>
</evidence>
<dbReference type="SUPFAM" id="SSF53474">
    <property type="entry name" value="alpha/beta-Hydrolases"/>
    <property type="match status" value="1"/>
</dbReference>
<dbReference type="AlphaFoldDB" id="A0A0D2A1S6"/>
<comment type="subcellular location">
    <subcellularLocation>
        <location evidence="1">Membrane</location>
        <topology evidence="1">Multi-pass membrane protein</topology>
    </subcellularLocation>
</comment>
<feature type="compositionally biased region" description="Basic and acidic residues" evidence="6">
    <location>
        <begin position="96"/>
        <end position="112"/>
    </location>
</feature>
<keyword evidence="3 7" id="KW-0812">Transmembrane</keyword>
<keyword evidence="5 7" id="KW-0472">Membrane</keyword>
<keyword evidence="9" id="KW-1185">Reference proteome</keyword>
<feature type="compositionally biased region" description="Polar residues" evidence="6">
    <location>
        <begin position="158"/>
        <end position="167"/>
    </location>
</feature>
<feature type="transmembrane region" description="Helical" evidence="7">
    <location>
        <begin position="280"/>
        <end position="303"/>
    </location>
</feature>
<dbReference type="OrthoDB" id="277931at2759"/>
<evidence type="ECO:0000256" key="2">
    <source>
        <dbReference type="ARBA" id="ARBA00009824"/>
    </source>
</evidence>
<dbReference type="PANTHER" id="PTHR17920">
    <property type="entry name" value="TRANSMEMBRANE AND COILED-COIL DOMAIN-CONTAINING PROTEIN 4 TMCO4"/>
    <property type="match status" value="1"/>
</dbReference>
<dbReference type="VEuPathDB" id="FungiDB:PV10_04223"/>
<comment type="similarity">
    <text evidence="2">Belongs to the TMCO4 family.</text>
</comment>
<organism evidence="8 9">
    <name type="scientific">Exophiala mesophila</name>
    <name type="common">Black yeast-like fungus</name>
    <dbReference type="NCBI Taxonomy" id="212818"/>
    <lineage>
        <taxon>Eukaryota</taxon>
        <taxon>Fungi</taxon>
        <taxon>Dikarya</taxon>
        <taxon>Ascomycota</taxon>
        <taxon>Pezizomycotina</taxon>
        <taxon>Eurotiomycetes</taxon>
        <taxon>Chaetothyriomycetidae</taxon>
        <taxon>Chaetothyriales</taxon>
        <taxon>Herpotrichiellaceae</taxon>
        <taxon>Exophiala</taxon>
    </lineage>
</organism>